<dbReference type="InterPro" id="IPR021279">
    <property type="entry name" value="DUF2721"/>
</dbReference>
<feature type="transmembrane region" description="Helical" evidence="1">
    <location>
        <begin position="65"/>
        <end position="84"/>
    </location>
</feature>
<keyword evidence="3" id="KW-1185">Reference proteome</keyword>
<comment type="caution">
    <text evidence="2">The sequence shown here is derived from an EMBL/GenBank/DDBJ whole genome shotgun (WGS) entry which is preliminary data.</text>
</comment>
<evidence type="ECO:0000313" key="3">
    <source>
        <dbReference type="Proteomes" id="UP001232063"/>
    </source>
</evidence>
<keyword evidence="1" id="KW-1133">Transmembrane helix</keyword>
<gene>
    <name evidence="2" type="ORF">QNI22_15945</name>
</gene>
<feature type="transmembrane region" description="Helical" evidence="1">
    <location>
        <begin position="90"/>
        <end position="114"/>
    </location>
</feature>
<evidence type="ECO:0000313" key="2">
    <source>
        <dbReference type="EMBL" id="MDJ1502159.1"/>
    </source>
</evidence>
<name>A0AAE3R639_9BACT</name>
<dbReference type="Pfam" id="PF11026">
    <property type="entry name" value="DUF2721"/>
    <property type="match status" value="1"/>
</dbReference>
<reference evidence="2" key="1">
    <citation type="submission" date="2023-05" db="EMBL/GenBank/DDBJ databases">
        <authorList>
            <person name="Zhang X."/>
        </authorList>
    </citation>
    <scope>NUCLEOTIDE SEQUENCE</scope>
    <source>
        <strain evidence="2">BD1B2-1</strain>
    </source>
</reference>
<dbReference type="RefSeq" id="WP_314512054.1">
    <property type="nucleotide sequence ID" value="NZ_JASJOU010000005.1"/>
</dbReference>
<keyword evidence="1" id="KW-0812">Transmembrane</keyword>
<dbReference type="AlphaFoldDB" id="A0AAE3R639"/>
<evidence type="ECO:0000256" key="1">
    <source>
        <dbReference type="SAM" id="Phobius"/>
    </source>
</evidence>
<protein>
    <submittedName>
        <fullName evidence="2">DUF2721 domain-containing protein</fullName>
    </submittedName>
</protein>
<feature type="transmembrane region" description="Helical" evidence="1">
    <location>
        <begin position="6"/>
        <end position="24"/>
    </location>
</feature>
<sequence length="150" mass="17056">MDLSVNVPAFIFPTISLLMLAYTNRFMATASLIRNLHAQYQDSHDPKLIAQIHNLRQRINLIRNMQVVGVMSLFLSVVSMFLIFNESMKWATYAFGASLVTLMVSLSISVAEIYKSTKALNIQLSDMEESLPSEFGIDLPDRINFKKKHK</sequence>
<keyword evidence="1" id="KW-0472">Membrane</keyword>
<accession>A0AAE3R639</accession>
<dbReference type="Proteomes" id="UP001232063">
    <property type="component" value="Unassembled WGS sequence"/>
</dbReference>
<proteinExistence type="predicted"/>
<organism evidence="2 3">
    <name type="scientific">Xanthocytophaga agilis</name>
    <dbReference type="NCBI Taxonomy" id="3048010"/>
    <lineage>
        <taxon>Bacteria</taxon>
        <taxon>Pseudomonadati</taxon>
        <taxon>Bacteroidota</taxon>
        <taxon>Cytophagia</taxon>
        <taxon>Cytophagales</taxon>
        <taxon>Rhodocytophagaceae</taxon>
        <taxon>Xanthocytophaga</taxon>
    </lineage>
</organism>
<dbReference type="EMBL" id="JASJOU010000005">
    <property type="protein sequence ID" value="MDJ1502159.1"/>
    <property type="molecule type" value="Genomic_DNA"/>
</dbReference>